<feature type="domain" description="BHLH" evidence="2">
    <location>
        <begin position="483"/>
        <end position="564"/>
    </location>
</feature>
<dbReference type="STRING" id="5627.A0A1C7LUM8"/>
<reference evidence="3 4" key="1">
    <citation type="submission" date="2016-03" db="EMBL/GenBank/DDBJ databases">
        <title>Whole genome sequencing of Grifola frondosa 9006-11.</title>
        <authorList>
            <person name="Min B."/>
            <person name="Park H."/>
            <person name="Kim J.-G."/>
            <person name="Cho H."/>
            <person name="Oh Y.-L."/>
            <person name="Kong W.-S."/>
            <person name="Choi I.-G."/>
        </authorList>
    </citation>
    <scope>NUCLEOTIDE SEQUENCE [LARGE SCALE GENOMIC DNA]</scope>
    <source>
        <strain evidence="3 4">9006-11</strain>
    </source>
</reference>
<organism evidence="3 4">
    <name type="scientific">Grifola frondosa</name>
    <name type="common">Maitake</name>
    <name type="synonym">Polyporus frondosus</name>
    <dbReference type="NCBI Taxonomy" id="5627"/>
    <lineage>
        <taxon>Eukaryota</taxon>
        <taxon>Fungi</taxon>
        <taxon>Dikarya</taxon>
        <taxon>Basidiomycota</taxon>
        <taxon>Agaricomycotina</taxon>
        <taxon>Agaricomycetes</taxon>
        <taxon>Polyporales</taxon>
        <taxon>Grifolaceae</taxon>
        <taxon>Grifola</taxon>
    </lineage>
</organism>
<name>A0A1C7LUM8_GRIFR</name>
<dbReference type="OMA" id="PWLGAYN"/>
<dbReference type="Proteomes" id="UP000092993">
    <property type="component" value="Unassembled WGS sequence"/>
</dbReference>
<feature type="compositionally biased region" description="Basic and acidic residues" evidence="1">
    <location>
        <begin position="489"/>
        <end position="507"/>
    </location>
</feature>
<dbReference type="InterPro" id="IPR011598">
    <property type="entry name" value="bHLH_dom"/>
</dbReference>
<dbReference type="SMART" id="SM00353">
    <property type="entry name" value="HLH"/>
    <property type="match status" value="1"/>
</dbReference>
<dbReference type="AlphaFoldDB" id="A0A1C7LUM8"/>
<dbReference type="EMBL" id="LUGG01000023">
    <property type="protein sequence ID" value="OBZ67906.1"/>
    <property type="molecule type" value="Genomic_DNA"/>
</dbReference>
<proteinExistence type="predicted"/>
<feature type="region of interest" description="Disordered" evidence="1">
    <location>
        <begin position="411"/>
        <end position="546"/>
    </location>
</feature>
<evidence type="ECO:0000313" key="4">
    <source>
        <dbReference type="Proteomes" id="UP000092993"/>
    </source>
</evidence>
<feature type="compositionally biased region" description="Polar residues" evidence="1">
    <location>
        <begin position="304"/>
        <end position="319"/>
    </location>
</feature>
<feature type="compositionally biased region" description="Low complexity" evidence="1">
    <location>
        <begin position="358"/>
        <end position="370"/>
    </location>
</feature>
<feature type="compositionally biased region" description="Low complexity" evidence="1">
    <location>
        <begin position="438"/>
        <end position="452"/>
    </location>
</feature>
<evidence type="ECO:0000256" key="1">
    <source>
        <dbReference type="SAM" id="MobiDB-lite"/>
    </source>
</evidence>
<sequence length="639" mass="68260">MNLDSGAQDQQQKDFMHAFFQQDSNRDADIFHGAASGSQPPMTFQPPLANLQVNMDVYESLMAMQDSSAQQVMQSQSQQQQSQQQQPQPQATTPQVLLEHQLRLSQLQQLQQLQTQIFQQQIELLSGQSSFNGLSNSMDRSRDPQQYGLPTPMSSTELRAQPSSTFVSPMLLHSNDQGMGGMSQNAQVVPNFMPHHMIPPTPHSAPANLVFRTDALPLPSPAELDFGEISPLTSPWLGAYNTSQPPAVSNTRNVRSMAANKRRNTSSSGDESAILEKPARKRPSPLVRAPSSGPSGGKKANARGTRSANSTPLFPSTTGAARPSLAQRSTMSSADIPGDTPSPVDPPMPPPAHPVSYTPLPSLSSPFASTPTPPLPPPTTSPAPVAAPPSHLIPVTPASIMKLGRLGVSTALVPEPSGQNSGGKPKKAHAKTSPVSESSKASKAVDRAASAALISPGLKPIRPAGNATTSSAPSAAPAQPVQFRKSSHKAAEQKRRDSLKTSFDDLRILLPPIPLPSDDGYPDEPILPGAMPPRGPPKGNIEGPNRGVSKLQLLRCGNDYIKLLKDRVDRRDEEIGKLRNEVRRLRSVSGEDATRESQDIIDLERDLDAIELSAGIFGRGHVGLDGPSVDGDEDEEAGE</sequence>
<accession>A0A1C7LUM8</accession>
<protein>
    <recommendedName>
        <fullName evidence="2">BHLH domain-containing protein</fullName>
    </recommendedName>
</protein>
<feature type="compositionally biased region" description="Pro residues" evidence="1">
    <location>
        <begin position="371"/>
        <end position="387"/>
    </location>
</feature>
<dbReference type="SUPFAM" id="SSF47459">
    <property type="entry name" value="HLH, helix-loop-helix DNA-binding domain"/>
    <property type="match status" value="1"/>
</dbReference>
<feature type="region of interest" description="Disordered" evidence="1">
    <location>
        <begin position="618"/>
        <end position="639"/>
    </location>
</feature>
<evidence type="ECO:0000259" key="2">
    <source>
        <dbReference type="PROSITE" id="PS50888"/>
    </source>
</evidence>
<evidence type="ECO:0000313" key="3">
    <source>
        <dbReference type="EMBL" id="OBZ67906.1"/>
    </source>
</evidence>
<feature type="compositionally biased region" description="Low complexity" evidence="1">
    <location>
        <begin position="467"/>
        <end position="478"/>
    </location>
</feature>
<dbReference type="Gene3D" id="4.10.280.10">
    <property type="entry name" value="Helix-loop-helix DNA-binding domain"/>
    <property type="match status" value="1"/>
</dbReference>
<feature type="compositionally biased region" description="Pro residues" evidence="1">
    <location>
        <begin position="343"/>
        <end position="353"/>
    </location>
</feature>
<comment type="caution">
    <text evidence="3">The sequence shown here is derived from an EMBL/GenBank/DDBJ whole genome shotgun (WGS) entry which is preliminary data.</text>
</comment>
<gene>
    <name evidence="3" type="ORF">A0H81_12376</name>
</gene>
<feature type="compositionally biased region" description="Acidic residues" evidence="1">
    <location>
        <begin position="630"/>
        <end position="639"/>
    </location>
</feature>
<dbReference type="GO" id="GO:0046983">
    <property type="term" value="F:protein dimerization activity"/>
    <property type="evidence" value="ECO:0007669"/>
    <property type="project" value="InterPro"/>
</dbReference>
<dbReference type="Pfam" id="PF00010">
    <property type="entry name" value="HLH"/>
    <property type="match status" value="1"/>
</dbReference>
<dbReference type="OrthoDB" id="5344169at2759"/>
<feature type="region of interest" description="Disordered" evidence="1">
    <location>
        <begin position="68"/>
        <end position="93"/>
    </location>
</feature>
<dbReference type="PROSITE" id="PS50888">
    <property type="entry name" value="BHLH"/>
    <property type="match status" value="1"/>
</dbReference>
<dbReference type="InterPro" id="IPR036638">
    <property type="entry name" value="HLH_DNA-bd_sf"/>
</dbReference>
<feature type="region of interest" description="Disordered" evidence="1">
    <location>
        <begin position="257"/>
        <end position="392"/>
    </location>
</feature>
<keyword evidence="4" id="KW-1185">Reference proteome</keyword>